<comment type="caution">
    <text evidence="5">The sequence shown here is derived from an EMBL/GenBank/DDBJ whole genome shotgun (WGS) entry which is preliminary data.</text>
</comment>
<evidence type="ECO:0000256" key="3">
    <source>
        <dbReference type="PROSITE-ProRule" id="PRU00023"/>
    </source>
</evidence>
<feature type="repeat" description="ANK" evidence="3">
    <location>
        <begin position="304"/>
        <end position="330"/>
    </location>
</feature>
<feature type="repeat" description="ANK" evidence="3">
    <location>
        <begin position="119"/>
        <end position="151"/>
    </location>
</feature>
<feature type="region of interest" description="Disordered" evidence="4">
    <location>
        <begin position="431"/>
        <end position="464"/>
    </location>
</feature>
<accession>A0AAD4CQ82</accession>
<dbReference type="SUPFAM" id="SSF48403">
    <property type="entry name" value="Ankyrin repeat"/>
    <property type="match status" value="3"/>
</dbReference>
<dbReference type="PANTHER" id="PTHR24123:SF33">
    <property type="entry name" value="PROTEIN HOS4"/>
    <property type="match status" value="1"/>
</dbReference>
<keyword evidence="2 3" id="KW-0040">ANK repeat</keyword>
<reference evidence="5" key="1">
    <citation type="journal article" date="2019" name="Beilstein J. Org. Chem.">
        <title>Nanangenines: drimane sesquiterpenoids as the dominant metabolite cohort of a novel Australian fungus, Aspergillus nanangensis.</title>
        <authorList>
            <person name="Lacey H.J."/>
            <person name="Gilchrist C.L.M."/>
            <person name="Crombie A."/>
            <person name="Kalaitzis J.A."/>
            <person name="Vuong D."/>
            <person name="Rutledge P.J."/>
            <person name="Turner P."/>
            <person name="Pitt J.I."/>
            <person name="Lacey E."/>
            <person name="Chooi Y.H."/>
            <person name="Piggott A.M."/>
        </authorList>
    </citation>
    <scope>NUCLEOTIDE SEQUENCE</scope>
    <source>
        <strain evidence="5">MST-FP2251</strain>
    </source>
</reference>
<dbReference type="InterPro" id="IPR051165">
    <property type="entry name" value="Multifunctional_ANK_Repeat"/>
</dbReference>
<dbReference type="SMART" id="SM00248">
    <property type="entry name" value="ANK"/>
    <property type="match status" value="14"/>
</dbReference>
<name>A0AAD4CQ82_ASPNN</name>
<sequence>MLLLELPSELIDEIWLHLCVQRDMNNFIRTCRSIYEIYNSSLYRHAVQDDCTAAAHWAGQHGQITTIKMLIAAGAKITSSTKLNPLIPAVEHGHETLVQFLLQQRGNDEAASSLIFKDNKKSALHIAAEHGHTGIASTLLAVGYPLHGTQEVWQCLPKSADYQTPFMDECWQTPLIAAAAGGHEDTILLLLDAGARTDLLDDGYCSAIWYAAEQNCSVPTIEKLLSKTAVDVLNHLDSNSTSPLGVAVQEGHLDIMNVFISTGQVDLYAGGRESTPLRLTIEYDQTDAARLLFDAGVSANGTPDQYPPLPMAAKLGQTEILRMLLDNGADATYVLPWGETSMGYAAWQGHYDAVRMLLDAGALAELEEDGTHTPLVSALWEGYDEIATLLAEHGARWDPAGDRVTPLQVAIRNGNQRVVEILLLDQGARFPYVDDSDEDEGEEEAEGEEDGEDDDDDESDYGYRPPLMVAAMNARADLMRFLLRQGGDPYEADWRGRTPLSVAAERGFFDVVIALLEDGTDMESWSARYHGLPENGGEGEICPSGRHIRAGRGRAIDTADHLGRTPLFYATVNGRVDIAAALVARGSMAMDQPTCASRTPRSIIQAWTSHPRLASRGTVHAMRGILADISNVNVHAGPVLPVAVYHPEKEADEKSKAEGMLFPPYTQGRSSLDLWCPSAPLCEHCDAQVNDYGHSFYCGECGKGWFAVCPECFARGKGCRVAGHLLRETEEHDENT</sequence>
<reference evidence="5" key="2">
    <citation type="submission" date="2020-02" db="EMBL/GenBank/DDBJ databases">
        <authorList>
            <person name="Gilchrist C.L.M."/>
            <person name="Chooi Y.-H."/>
        </authorList>
    </citation>
    <scope>NUCLEOTIDE SEQUENCE</scope>
    <source>
        <strain evidence="5">MST-FP2251</strain>
    </source>
</reference>
<evidence type="ECO:0000313" key="6">
    <source>
        <dbReference type="Proteomes" id="UP001194746"/>
    </source>
</evidence>
<feature type="repeat" description="ANK" evidence="3">
    <location>
        <begin position="402"/>
        <end position="435"/>
    </location>
</feature>
<feature type="repeat" description="ANK" evidence="3">
    <location>
        <begin position="495"/>
        <end position="527"/>
    </location>
</feature>
<dbReference type="EMBL" id="VCAU01000025">
    <property type="protein sequence ID" value="KAF9890664.1"/>
    <property type="molecule type" value="Genomic_DNA"/>
</dbReference>
<dbReference type="PANTHER" id="PTHR24123">
    <property type="entry name" value="ANKYRIN REPEAT-CONTAINING"/>
    <property type="match status" value="1"/>
</dbReference>
<keyword evidence="1" id="KW-0677">Repeat</keyword>
<organism evidence="5 6">
    <name type="scientific">Aspergillus nanangensis</name>
    <dbReference type="NCBI Taxonomy" id="2582783"/>
    <lineage>
        <taxon>Eukaryota</taxon>
        <taxon>Fungi</taxon>
        <taxon>Dikarya</taxon>
        <taxon>Ascomycota</taxon>
        <taxon>Pezizomycotina</taxon>
        <taxon>Eurotiomycetes</taxon>
        <taxon>Eurotiomycetidae</taxon>
        <taxon>Eurotiales</taxon>
        <taxon>Aspergillaceae</taxon>
        <taxon>Aspergillus</taxon>
        <taxon>Aspergillus subgen. Circumdati</taxon>
    </lineage>
</organism>
<dbReference type="InterPro" id="IPR002110">
    <property type="entry name" value="Ankyrin_rpt"/>
</dbReference>
<dbReference type="Gene3D" id="1.25.40.20">
    <property type="entry name" value="Ankyrin repeat-containing domain"/>
    <property type="match status" value="3"/>
</dbReference>
<dbReference type="InterPro" id="IPR036770">
    <property type="entry name" value="Ankyrin_rpt-contain_sf"/>
</dbReference>
<dbReference type="Pfam" id="PF12796">
    <property type="entry name" value="Ank_2"/>
    <property type="match status" value="4"/>
</dbReference>
<feature type="repeat" description="ANK" evidence="3">
    <location>
        <begin position="337"/>
        <end position="369"/>
    </location>
</feature>
<evidence type="ECO:0000256" key="4">
    <source>
        <dbReference type="SAM" id="MobiDB-lite"/>
    </source>
</evidence>
<gene>
    <name evidence="5" type="ORF">FE257_005795</name>
</gene>
<protein>
    <submittedName>
        <fullName evidence="5">Uncharacterized protein</fullName>
    </submittedName>
</protein>
<evidence type="ECO:0000256" key="1">
    <source>
        <dbReference type="ARBA" id="ARBA00022737"/>
    </source>
</evidence>
<dbReference type="PROSITE" id="PS50088">
    <property type="entry name" value="ANK_REPEAT"/>
    <property type="match status" value="6"/>
</dbReference>
<feature type="repeat" description="ANK" evidence="3">
    <location>
        <begin position="170"/>
        <end position="202"/>
    </location>
</feature>
<evidence type="ECO:0000313" key="5">
    <source>
        <dbReference type="EMBL" id="KAF9890664.1"/>
    </source>
</evidence>
<keyword evidence="6" id="KW-1185">Reference proteome</keyword>
<feature type="compositionally biased region" description="Acidic residues" evidence="4">
    <location>
        <begin position="434"/>
        <end position="460"/>
    </location>
</feature>
<dbReference type="Pfam" id="PF00023">
    <property type="entry name" value="Ank"/>
    <property type="match status" value="1"/>
</dbReference>
<dbReference type="AlphaFoldDB" id="A0AAD4CQ82"/>
<evidence type="ECO:0000256" key="2">
    <source>
        <dbReference type="ARBA" id="ARBA00023043"/>
    </source>
</evidence>
<dbReference type="PROSITE" id="PS50297">
    <property type="entry name" value="ANK_REP_REGION"/>
    <property type="match status" value="3"/>
</dbReference>
<dbReference type="Proteomes" id="UP001194746">
    <property type="component" value="Unassembled WGS sequence"/>
</dbReference>
<proteinExistence type="predicted"/>